<evidence type="ECO:0000256" key="2">
    <source>
        <dbReference type="ARBA" id="ARBA00004687"/>
    </source>
</evidence>
<feature type="transmembrane region" description="Helical" evidence="12">
    <location>
        <begin position="304"/>
        <end position="322"/>
    </location>
</feature>
<evidence type="ECO:0000256" key="5">
    <source>
        <dbReference type="ARBA" id="ARBA00022502"/>
    </source>
</evidence>
<evidence type="ECO:0000256" key="3">
    <source>
        <dbReference type="ARBA" id="ARBA00008698"/>
    </source>
</evidence>
<evidence type="ECO:0000256" key="1">
    <source>
        <dbReference type="ARBA" id="ARBA00004477"/>
    </source>
</evidence>
<gene>
    <name evidence="13" type="ORF">IEO21_05415</name>
</gene>
<keyword evidence="9 12" id="KW-0256">Endoplasmic reticulum</keyword>
<reference evidence="13" key="2">
    <citation type="journal article" name="Front. Microbiol.">
        <title>Degradative Capacity of Two Strains of Rhodonia placenta: From Phenotype to Genotype.</title>
        <authorList>
            <person name="Kolle M."/>
            <person name="Horta M.A.C."/>
            <person name="Nowrousian M."/>
            <person name="Ohm R.A."/>
            <person name="Benz J.P."/>
            <person name="Pilgard A."/>
        </authorList>
    </citation>
    <scope>NUCLEOTIDE SEQUENCE</scope>
    <source>
        <strain evidence="13">FPRL280</strain>
    </source>
</reference>
<proteinExistence type="inferred from homology"/>
<evidence type="ECO:0000256" key="11">
    <source>
        <dbReference type="ARBA" id="ARBA00023136"/>
    </source>
</evidence>
<accession>A0A8H7P2G8</accession>
<dbReference type="AlphaFoldDB" id="A0A8H7P2G8"/>
<dbReference type="GO" id="GO:0004376">
    <property type="term" value="F:GPI mannosyltransferase activity"/>
    <property type="evidence" value="ECO:0007669"/>
    <property type="project" value="InterPro"/>
</dbReference>
<evidence type="ECO:0000256" key="9">
    <source>
        <dbReference type="ARBA" id="ARBA00022824"/>
    </source>
</evidence>
<evidence type="ECO:0000256" key="12">
    <source>
        <dbReference type="RuleBase" id="RU363112"/>
    </source>
</evidence>
<organism evidence="13 14">
    <name type="scientific">Rhodonia placenta</name>
    <dbReference type="NCBI Taxonomy" id="104341"/>
    <lineage>
        <taxon>Eukaryota</taxon>
        <taxon>Fungi</taxon>
        <taxon>Dikarya</taxon>
        <taxon>Basidiomycota</taxon>
        <taxon>Agaricomycotina</taxon>
        <taxon>Agaricomycetes</taxon>
        <taxon>Polyporales</taxon>
        <taxon>Adustoporiaceae</taxon>
        <taxon>Rhodonia</taxon>
    </lineage>
</organism>
<keyword evidence="8 12" id="KW-0812">Transmembrane</keyword>
<evidence type="ECO:0000313" key="13">
    <source>
        <dbReference type="EMBL" id="KAF9813699.1"/>
    </source>
</evidence>
<comment type="pathway">
    <text evidence="2 12">Glycolipid biosynthesis; glycosylphosphatidylinositol-anchor biosynthesis.</text>
</comment>
<feature type="transmembrane region" description="Helical" evidence="12">
    <location>
        <begin position="120"/>
        <end position="140"/>
    </location>
</feature>
<dbReference type="GO" id="GO:0006506">
    <property type="term" value="P:GPI anchor biosynthetic process"/>
    <property type="evidence" value="ECO:0007669"/>
    <property type="project" value="UniProtKB-UniPathway"/>
</dbReference>
<comment type="subcellular location">
    <subcellularLocation>
        <location evidence="1 12">Endoplasmic reticulum membrane</location>
        <topology evidence="1 12">Multi-pass membrane protein</topology>
    </subcellularLocation>
</comment>
<evidence type="ECO:0000256" key="10">
    <source>
        <dbReference type="ARBA" id="ARBA00022989"/>
    </source>
</evidence>
<comment type="function">
    <text evidence="12">Mannosyltransferase involved in glycosylphosphatidylinositol-anchor biosynthesis.</text>
</comment>
<sequence length="437" mass="48809">MLSSVAITEDANHIRLLRGLAGLSWIATAVLAHSSPLSSAFDSSFRVVQGPSNVSVAHRLGQPALRWDTFHFAHIAQYGYVYEHERAFMPGSPMVMRAMLGLMRVLGISSSEDLTEFGELLLGAILVAFTCNLLAVTCLYRLTIHHLQCPTIALLVSLLSLLPSSPATLRIVPYTEPFFTYLSYQGMLFCARSQWMLAACCFAAAGTFRSNGILLSGFIIWGMLVEPYFAHRKTSPGRVVYTIYLVSLVFLPFVAHQYIAYRDFCLTSVAPAPWCNRIPPSVYTYVQAKYWNSGFMRYWTPQQLPNFLISAPVLVLLLGYSVHHIRRALIPRLQALLSSRTHISKTKSSRSTIGSLSPFLSPSVAPHAIHAFIFTLMLLFTAHTQIVLRLAASMPFTYWAAAWLLVEQPLWGKRWVTWSVVWGAVSVVLWATFMPPA</sequence>
<name>A0A8H7P2G8_9APHY</name>
<protein>
    <recommendedName>
        <fullName evidence="4 12">GPI mannosyltransferase 2</fullName>
        <ecNumber evidence="12">2.4.1.-</ecNumber>
    </recommendedName>
</protein>
<dbReference type="Proteomes" id="UP000639403">
    <property type="component" value="Unassembled WGS sequence"/>
</dbReference>
<evidence type="ECO:0000256" key="4">
    <source>
        <dbReference type="ARBA" id="ARBA00013795"/>
    </source>
</evidence>
<dbReference type="Pfam" id="PF04188">
    <property type="entry name" value="Mannosyl_trans2"/>
    <property type="match status" value="1"/>
</dbReference>
<dbReference type="EMBL" id="JADOXO010000098">
    <property type="protein sequence ID" value="KAF9813699.1"/>
    <property type="molecule type" value="Genomic_DNA"/>
</dbReference>
<dbReference type="EC" id="2.4.1.-" evidence="12"/>
<comment type="similarity">
    <text evidence="3 12">Belongs to the PIGV family.</text>
</comment>
<keyword evidence="6 12" id="KW-0328">Glycosyltransferase</keyword>
<keyword evidence="11 12" id="KW-0472">Membrane</keyword>
<keyword evidence="7 12" id="KW-0808">Transferase</keyword>
<feature type="transmembrane region" description="Helical" evidence="12">
    <location>
        <begin position="415"/>
        <end position="433"/>
    </location>
</feature>
<feature type="transmembrane region" description="Helical" evidence="12">
    <location>
        <begin position="386"/>
        <end position="406"/>
    </location>
</feature>
<dbReference type="PANTHER" id="PTHR12468">
    <property type="entry name" value="GPI MANNOSYLTRANSFERASE 2"/>
    <property type="match status" value="1"/>
</dbReference>
<dbReference type="InterPro" id="IPR007315">
    <property type="entry name" value="PIG-V/Gpi18"/>
</dbReference>
<dbReference type="UniPathway" id="UPA00196"/>
<comment type="caution">
    <text evidence="12">Lacks conserved residue(s) required for the propagation of feature annotation.</text>
</comment>
<dbReference type="PANTHER" id="PTHR12468:SF2">
    <property type="entry name" value="GPI MANNOSYLTRANSFERASE 2"/>
    <property type="match status" value="1"/>
</dbReference>
<reference evidence="13" key="1">
    <citation type="submission" date="2020-11" db="EMBL/GenBank/DDBJ databases">
        <authorList>
            <person name="Koelle M."/>
            <person name="Horta M.A.C."/>
            <person name="Nowrousian M."/>
            <person name="Ohm R.A."/>
            <person name="Benz P."/>
            <person name="Pilgard A."/>
        </authorList>
    </citation>
    <scope>NUCLEOTIDE SEQUENCE</scope>
    <source>
        <strain evidence="13">FPRL280</strain>
    </source>
</reference>
<feature type="transmembrane region" description="Helical" evidence="12">
    <location>
        <begin position="152"/>
        <end position="175"/>
    </location>
</feature>
<dbReference type="GO" id="GO:0031501">
    <property type="term" value="C:mannosyltransferase complex"/>
    <property type="evidence" value="ECO:0007669"/>
    <property type="project" value="TreeGrafter"/>
</dbReference>
<dbReference type="GO" id="GO:0000009">
    <property type="term" value="F:alpha-1,6-mannosyltransferase activity"/>
    <property type="evidence" value="ECO:0007669"/>
    <property type="project" value="InterPro"/>
</dbReference>
<feature type="transmembrane region" description="Helical" evidence="12">
    <location>
        <begin position="241"/>
        <end position="259"/>
    </location>
</feature>
<feature type="transmembrane region" description="Helical" evidence="12">
    <location>
        <begin position="195"/>
        <end position="221"/>
    </location>
</feature>
<evidence type="ECO:0000256" key="6">
    <source>
        <dbReference type="ARBA" id="ARBA00022676"/>
    </source>
</evidence>
<keyword evidence="10 12" id="KW-1133">Transmembrane helix</keyword>
<evidence type="ECO:0000256" key="8">
    <source>
        <dbReference type="ARBA" id="ARBA00022692"/>
    </source>
</evidence>
<comment type="caution">
    <text evidence="13">The sequence shown here is derived from an EMBL/GenBank/DDBJ whole genome shotgun (WGS) entry which is preliminary data.</text>
</comment>
<evidence type="ECO:0000256" key="7">
    <source>
        <dbReference type="ARBA" id="ARBA00022679"/>
    </source>
</evidence>
<keyword evidence="5 12" id="KW-0337">GPI-anchor biosynthesis</keyword>
<dbReference type="GO" id="GO:0005789">
    <property type="term" value="C:endoplasmic reticulum membrane"/>
    <property type="evidence" value="ECO:0007669"/>
    <property type="project" value="UniProtKB-SubCell"/>
</dbReference>
<evidence type="ECO:0000313" key="14">
    <source>
        <dbReference type="Proteomes" id="UP000639403"/>
    </source>
</evidence>